<evidence type="ECO:0000256" key="1">
    <source>
        <dbReference type="ARBA" id="ARBA00022603"/>
    </source>
</evidence>
<name>A0A849CLC7_PASMD</name>
<proteinExistence type="predicted"/>
<comment type="caution">
    <text evidence="5">The sequence shown here is derived from an EMBL/GenBank/DDBJ whole genome shotgun (WGS) entry which is preliminary data.</text>
</comment>
<feature type="domain" description="RNA 2-O ribose methyltransferase substrate binding" evidence="4">
    <location>
        <begin position="125"/>
        <end position="200"/>
    </location>
</feature>
<dbReference type="SUPFAM" id="SSF75217">
    <property type="entry name" value="alpha/beta knot"/>
    <property type="match status" value="1"/>
</dbReference>
<dbReference type="AlphaFoldDB" id="A0A849CLC7"/>
<dbReference type="SUPFAM" id="SSF55315">
    <property type="entry name" value="L30e-like"/>
    <property type="match status" value="1"/>
</dbReference>
<gene>
    <name evidence="5" type="ORF">C2800_07355</name>
</gene>
<dbReference type="Proteomes" id="UP000540079">
    <property type="component" value="Unassembled WGS sequence"/>
</dbReference>
<dbReference type="GO" id="GO:0032259">
    <property type="term" value="P:methylation"/>
    <property type="evidence" value="ECO:0007669"/>
    <property type="project" value="UniProtKB-KW"/>
</dbReference>
<dbReference type="Pfam" id="PF00588">
    <property type="entry name" value="SpoU_methylase"/>
    <property type="match status" value="1"/>
</dbReference>
<dbReference type="InterPro" id="IPR013123">
    <property type="entry name" value="SpoU_subst-bd"/>
</dbReference>
<dbReference type="GO" id="GO:0005829">
    <property type="term" value="C:cytosol"/>
    <property type="evidence" value="ECO:0007669"/>
    <property type="project" value="TreeGrafter"/>
</dbReference>
<dbReference type="InterPro" id="IPR016479">
    <property type="entry name" value="YfiF_prd"/>
</dbReference>
<dbReference type="EMBL" id="PPVL01000006">
    <property type="protein sequence ID" value="NNI79229.1"/>
    <property type="molecule type" value="Genomic_DNA"/>
</dbReference>
<reference evidence="5 6" key="1">
    <citation type="journal article" date="2018" name="Front. Microbiol.">
        <title>Genetic and Phylogenetic Characteristics of Pasteurella multocida Isolates From Different Host Species.</title>
        <authorList>
            <person name="Peng Z."/>
            <person name="Liang W."/>
            <person name="Wang F."/>
            <person name="Xu Z."/>
            <person name="Xie Z."/>
            <person name="Lian Z."/>
            <person name="Hua L."/>
            <person name="Zhou R."/>
            <person name="Chen H."/>
            <person name="Wu B."/>
        </authorList>
    </citation>
    <scope>NUCLEOTIDE SEQUENCE [LARGE SCALE GENOMIC DNA]</scope>
    <source>
        <strain evidence="5 6">HNA06</strain>
    </source>
</reference>
<dbReference type="GO" id="GO:0003723">
    <property type="term" value="F:RNA binding"/>
    <property type="evidence" value="ECO:0007669"/>
    <property type="project" value="InterPro"/>
</dbReference>
<dbReference type="InterPro" id="IPR029064">
    <property type="entry name" value="Ribosomal_eL30-like_sf"/>
</dbReference>
<evidence type="ECO:0000256" key="3">
    <source>
        <dbReference type="SAM" id="MobiDB-lite"/>
    </source>
</evidence>
<dbReference type="RefSeq" id="WP_014391524.1">
    <property type="nucleotide sequence ID" value="NZ_CP030096.1"/>
</dbReference>
<dbReference type="InterPro" id="IPR004441">
    <property type="entry name" value="rRNA_MeTrfase_TrmH"/>
</dbReference>
<keyword evidence="2 5" id="KW-0808">Transferase</keyword>
<evidence type="ECO:0000259" key="4">
    <source>
        <dbReference type="SMART" id="SM00967"/>
    </source>
</evidence>
<dbReference type="InterPro" id="IPR001537">
    <property type="entry name" value="SpoU_MeTrfase"/>
</dbReference>
<feature type="compositionally biased region" description="Polar residues" evidence="3">
    <location>
        <begin position="64"/>
        <end position="79"/>
    </location>
</feature>
<dbReference type="Gene3D" id="3.40.1280.10">
    <property type="match status" value="1"/>
</dbReference>
<dbReference type="GO" id="GO:0008173">
    <property type="term" value="F:RNA methyltransferase activity"/>
    <property type="evidence" value="ECO:0007669"/>
    <property type="project" value="InterPro"/>
</dbReference>
<evidence type="ECO:0000313" key="6">
    <source>
        <dbReference type="Proteomes" id="UP000540079"/>
    </source>
</evidence>
<organism evidence="5 6">
    <name type="scientific">Pasteurella multocida</name>
    <dbReference type="NCBI Taxonomy" id="747"/>
    <lineage>
        <taxon>Bacteria</taxon>
        <taxon>Pseudomonadati</taxon>
        <taxon>Pseudomonadota</taxon>
        <taxon>Gammaproteobacteria</taxon>
        <taxon>Pasteurellales</taxon>
        <taxon>Pasteurellaceae</taxon>
        <taxon>Pasteurella</taxon>
    </lineage>
</organism>
<dbReference type="SMART" id="SM00967">
    <property type="entry name" value="SpoU_sub_bind"/>
    <property type="match status" value="1"/>
</dbReference>
<dbReference type="PIRSF" id="PIRSF006280">
    <property type="entry name" value="YfiF_prd"/>
    <property type="match status" value="1"/>
</dbReference>
<dbReference type="NCBIfam" id="NF008117">
    <property type="entry name" value="PRK10864.1"/>
    <property type="match status" value="1"/>
</dbReference>
<dbReference type="Pfam" id="PF08032">
    <property type="entry name" value="SpoU_sub_bind"/>
    <property type="match status" value="1"/>
</dbReference>
<keyword evidence="1 5" id="KW-0489">Methyltransferase</keyword>
<dbReference type="GO" id="GO:0006396">
    <property type="term" value="P:RNA processing"/>
    <property type="evidence" value="ECO:0007669"/>
    <property type="project" value="InterPro"/>
</dbReference>
<accession>A0A849CLC7</accession>
<dbReference type="PANTHER" id="PTHR46429:SF2">
    <property type="entry name" value="TRNA_RRNA METHYLTRANSFERASE"/>
    <property type="match status" value="1"/>
</dbReference>
<sequence length="359" mass="39341">MNSKAKAPVFQQTSNKQFHERSVGEKSVKTAPHFKEKFDGRGEAKTREKLTGNKFSARSKPVRRSQQVEQHISETSMRTASGEEGKVKVVVKSTGASDKPREKKTGALSPRAPEKIKKNRAEEMKVYGENACQALFAQRPESIVRIWATVEMAKKSGELFSYLAEQKKAYHVVDSAELALVSGTAHHGGICMLVKKARPFTLAGYLDIPRKQDCLVLIDGVQNPHNLGGVVRTCAVFGVKGVVIEQALADNLNAPAAMRVAEGGMEYVRVLETTDVPKALAQLRQAGYQLIHVTANKQAKPLSKLHFTEKVVFVLNEQGDASLAQAEDEQVVLSLGNPLKAELNIAVATGILLAQWDYR</sequence>
<evidence type="ECO:0000256" key="2">
    <source>
        <dbReference type="ARBA" id="ARBA00022679"/>
    </source>
</evidence>
<protein>
    <submittedName>
        <fullName evidence="5">tRNA/rRNA methyltransferase</fullName>
    </submittedName>
</protein>
<feature type="compositionally biased region" description="Basic and acidic residues" evidence="3">
    <location>
        <begin position="17"/>
        <end position="51"/>
    </location>
</feature>
<dbReference type="InterPro" id="IPR029026">
    <property type="entry name" value="tRNA_m1G_MTases_N"/>
</dbReference>
<dbReference type="InterPro" id="IPR029028">
    <property type="entry name" value="Alpha/beta_knot_MTases"/>
</dbReference>
<dbReference type="CDD" id="cd18095">
    <property type="entry name" value="SpoU-like_rRNA-MTase"/>
    <property type="match status" value="1"/>
</dbReference>
<dbReference type="PANTHER" id="PTHR46429">
    <property type="entry name" value="23S RRNA (GUANOSINE-2'-O-)-METHYLTRANSFERASE RLMB"/>
    <property type="match status" value="1"/>
</dbReference>
<dbReference type="Gene3D" id="3.30.1330.30">
    <property type="match status" value="1"/>
</dbReference>
<evidence type="ECO:0000313" key="5">
    <source>
        <dbReference type="EMBL" id="NNI79229.1"/>
    </source>
</evidence>
<feature type="region of interest" description="Disordered" evidence="3">
    <location>
        <begin position="1"/>
        <end position="111"/>
    </location>
</feature>